<dbReference type="AlphaFoldDB" id="A0A1Q3EY04"/>
<dbReference type="InterPro" id="IPR024887">
    <property type="entry name" value="Ashwin"/>
</dbReference>
<accession>A0A1Q3EY04</accession>
<feature type="region of interest" description="Disordered" evidence="1">
    <location>
        <begin position="48"/>
        <end position="172"/>
    </location>
</feature>
<dbReference type="GO" id="GO:0048598">
    <property type="term" value="P:embryonic morphogenesis"/>
    <property type="evidence" value="ECO:0007669"/>
    <property type="project" value="InterPro"/>
</dbReference>
<feature type="compositionally biased region" description="Polar residues" evidence="1">
    <location>
        <begin position="110"/>
        <end position="127"/>
    </location>
</feature>
<dbReference type="EMBL" id="GFDL01014862">
    <property type="protein sequence ID" value="JAV20183.1"/>
    <property type="molecule type" value="Transcribed_RNA"/>
</dbReference>
<name>A0A1Q3EY04_CULTA</name>
<dbReference type="Pfam" id="PF15323">
    <property type="entry name" value="Ashwin"/>
    <property type="match status" value="1"/>
</dbReference>
<reference evidence="2" key="1">
    <citation type="submission" date="2017-01" db="EMBL/GenBank/DDBJ databases">
        <title>A deep insight into the sialotranscriptome of adult male and female Cluex tarsalis mosquitoes.</title>
        <authorList>
            <person name="Ribeiro J.M."/>
            <person name="Moreira F."/>
            <person name="Bernard K.A."/>
            <person name="Calvo E."/>
        </authorList>
    </citation>
    <scope>NUCLEOTIDE SEQUENCE</scope>
    <source>
        <strain evidence="2">Kern County</strain>
        <tissue evidence="2">Salivary glands</tissue>
    </source>
</reference>
<evidence type="ECO:0000256" key="1">
    <source>
        <dbReference type="SAM" id="MobiDB-lite"/>
    </source>
</evidence>
<feature type="compositionally biased region" description="Polar residues" evidence="1">
    <location>
        <begin position="151"/>
        <end position="164"/>
    </location>
</feature>
<evidence type="ECO:0000313" key="2">
    <source>
        <dbReference type="EMBL" id="JAV20183.1"/>
    </source>
</evidence>
<organism evidence="2">
    <name type="scientific">Culex tarsalis</name>
    <name type="common">Encephalitis mosquito</name>
    <dbReference type="NCBI Taxonomy" id="7177"/>
    <lineage>
        <taxon>Eukaryota</taxon>
        <taxon>Metazoa</taxon>
        <taxon>Ecdysozoa</taxon>
        <taxon>Arthropoda</taxon>
        <taxon>Hexapoda</taxon>
        <taxon>Insecta</taxon>
        <taxon>Pterygota</taxon>
        <taxon>Neoptera</taxon>
        <taxon>Endopterygota</taxon>
        <taxon>Diptera</taxon>
        <taxon>Nematocera</taxon>
        <taxon>Culicoidea</taxon>
        <taxon>Culicidae</taxon>
        <taxon>Culicinae</taxon>
        <taxon>Culicini</taxon>
        <taxon>Culex</taxon>
        <taxon>Culex</taxon>
    </lineage>
</organism>
<sequence length="172" mass="19105">MDLLHPQLLSRQQLLEIFRQRHFTIPRLEESSRDELIQLYTKHLLPQPRRGAVPNAAPQDVEMKDVTGASPSNGDGSRKRNNVRQRIVYGDGPGAVDNVSHGMKKIRLISGSSGTPAGMNESGNRSVTEQRERQNSNNMIVKRPLEISPGKASTMSATASNPTSKRQKITWP</sequence>
<protein>
    <submittedName>
        <fullName evidence="2">Uncharacterized protein</fullName>
    </submittedName>
</protein>
<proteinExistence type="predicted"/>
<dbReference type="GO" id="GO:0072669">
    <property type="term" value="C:tRNA-splicing ligase complex"/>
    <property type="evidence" value="ECO:0007669"/>
    <property type="project" value="InterPro"/>
</dbReference>